<proteinExistence type="predicted"/>
<dbReference type="Proteomes" id="UP000030647">
    <property type="component" value="Unassembled WGS sequence"/>
</dbReference>
<evidence type="ECO:0000313" key="1">
    <source>
        <dbReference type="EMBL" id="ERL65125.1"/>
    </source>
</evidence>
<keyword evidence="2" id="KW-1185">Reference proteome</keyword>
<organism evidence="1 2">
    <name type="scientific">Schleiferilactobacillus shenzhenensis LY-73</name>
    <dbReference type="NCBI Taxonomy" id="1231336"/>
    <lineage>
        <taxon>Bacteria</taxon>
        <taxon>Bacillati</taxon>
        <taxon>Bacillota</taxon>
        <taxon>Bacilli</taxon>
        <taxon>Lactobacillales</taxon>
        <taxon>Lactobacillaceae</taxon>
        <taxon>Schleiferilactobacillus</taxon>
    </lineage>
</organism>
<dbReference type="EMBL" id="KI271589">
    <property type="protein sequence ID" value="ERL65125.1"/>
    <property type="molecule type" value="Genomic_DNA"/>
</dbReference>
<evidence type="ECO:0000313" key="2">
    <source>
        <dbReference type="Proteomes" id="UP000030647"/>
    </source>
</evidence>
<dbReference type="HOGENOM" id="CLU_2423283_0_0_9"/>
<protein>
    <submittedName>
        <fullName evidence="1">Uncharacterized protein</fullName>
    </submittedName>
</protein>
<sequence>MLFYLSNVLYRRFTDRLGSHRRREIVGRELRTMRVTPWPEGYRPSDMWAYTKAMQKMEEALNLHVAYAILPSAKLAEILADVRQSNKERQS</sequence>
<dbReference type="RefSeq" id="WP_022529648.1">
    <property type="nucleotide sequence ID" value="NZ_KI271589.1"/>
</dbReference>
<dbReference type="AlphaFoldDB" id="U4TNV1"/>
<name>U4TNV1_9LACO</name>
<reference evidence="2" key="1">
    <citation type="journal article" date="2013" name="Genome Announc.">
        <title>Whole-Genome Sequencing of Lactobacillus shenzhenensis Strain LY-73T.</title>
        <authorList>
            <person name="Lin Z."/>
            <person name="Liu Z."/>
            <person name="Yang R."/>
            <person name="Zou Y."/>
            <person name="Wan D."/>
            <person name="Chen J."/>
            <person name="Guo M."/>
            <person name="Zhao J."/>
            <person name="Fang C."/>
            <person name="Yang R."/>
            <person name="Liu F."/>
        </authorList>
    </citation>
    <scope>NUCLEOTIDE SEQUENCE [LARGE SCALE GENOMIC DNA]</scope>
    <source>
        <strain evidence="2">LY-73</strain>
    </source>
</reference>
<accession>U4TNV1</accession>
<gene>
    <name evidence="1" type="ORF">L248_3063</name>
</gene>
<dbReference type="STRING" id="1231336.L248_3063"/>